<name>A0A3A2ZWU3_9EURO</name>
<evidence type="ECO:0000313" key="2">
    <source>
        <dbReference type="Proteomes" id="UP000266188"/>
    </source>
</evidence>
<dbReference type="InterPro" id="IPR029068">
    <property type="entry name" value="Glyas_Bleomycin-R_OHBP_Dase"/>
</dbReference>
<dbReference type="AlphaFoldDB" id="A0A3A2ZWU3"/>
<dbReference type="EMBL" id="MVGC01000001">
    <property type="protein sequence ID" value="RJE27612.1"/>
    <property type="molecule type" value="Genomic_DNA"/>
</dbReference>
<accession>A0A3A2ZWU3</accession>
<dbReference type="Proteomes" id="UP000266188">
    <property type="component" value="Unassembled WGS sequence"/>
</dbReference>
<dbReference type="OrthoDB" id="4179687at2759"/>
<reference evidence="2" key="1">
    <citation type="submission" date="2017-02" db="EMBL/GenBank/DDBJ databases">
        <authorList>
            <person name="Tafer H."/>
            <person name="Lopandic K."/>
        </authorList>
    </citation>
    <scope>NUCLEOTIDE SEQUENCE [LARGE SCALE GENOMIC DNA]</scope>
    <source>
        <strain evidence="2">CBS 366.77</strain>
    </source>
</reference>
<keyword evidence="2" id="KW-1185">Reference proteome</keyword>
<proteinExistence type="predicted"/>
<evidence type="ECO:0008006" key="3">
    <source>
        <dbReference type="Google" id="ProtNLM"/>
    </source>
</evidence>
<dbReference type="SUPFAM" id="SSF54593">
    <property type="entry name" value="Glyoxalase/Bleomycin resistance protein/Dihydroxybiphenyl dioxygenase"/>
    <property type="match status" value="1"/>
</dbReference>
<gene>
    <name evidence="1" type="ORF">PHISCL_00037</name>
</gene>
<sequence length="282" mass="31155">MSSSAPISPTRLRQIALVAEDLEKAKHLLTYILGTEVVFIDPAVKKWGLENFLVAIGGDIIEVVSPFQPNTSAGRLLYKRGDGGYMIIMQTTDAVARRSYIESNNLGKVIYSHEHDDAVCIQYHPKGIKGGIIPELDSHRPSPINPEPVASTFSPWHACGSNYESYAAGMRRCAHLHLSEAVCRLAPGDTDTEKAAKQWEETFGTRRIQNSLEFTNGCLRFAPGVKGKPEGIASITIAVESSKNMNDILDRAREKGLWKDGWIDMLGIRWYLSRAADGNSRL</sequence>
<dbReference type="Gene3D" id="3.10.180.10">
    <property type="entry name" value="2,3-Dihydroxybiphenyl 1,2-Dioxygenase, domain 1"/>
    <property type="match status" value="1"/>
</dbReference>
<comment type="caution">
    <text evidence="1">The sequence shown here is derived from an EMBL/GenBank/DDBJ whole genome shotgun (WGS) entry which is preliminary data.</text>
</comment>
<protein>
    <recommendedName>
        <fullName evidence="3">Glyoxalase-like domain-containing protein</fullName>
    </recommendedName>
</protein>
<organism evidence="1 2">
    <name type="scientific">Aspergillus sclerotialis</name>
    <dbReference type="NCBI Taxonomy" id="2070753"/>
    <lineage>
        <taxon>Eukaryota</taxon>
        <taxon>Fungi</taxon>
        <taxon>Dikarya</taxon>
        <taxon>Ascomycota</taxon>
        <taxon>Pezizomycotina</taxon>
        <taxon>Eurotiomycetes</taxon>
        <taxon>Eurotiomycetidae</taxon>
        <taxon>Eurotiales</taxon>
        <taxon>Aspergillaceae</taxon>
        <taxon>Aspergillus</taxon>
        <taxon>Aspergillus subgen. Polypaecilum</taxon>
    </lineage>
</organism>
<evidence type="ECO:0000313" key="1">
    <source>
        <dbReference type="EMBL" id="RJE27612.1"/>
    </source>
</evidence>